<dbReference type="Proteomes" id="UP000501991">
    <property type="component" value="Chromosome"/>
</dbReference>
<evidence type="ECO:0000256" key="5">
    <source>
        <dbReference type="ARBA" id="ARBA00022553"/>
    </source>
</evidence>
<reference evidence="17 18" key="1">
    <citation type="submission" date="2020-02" db="EMBL/GenBank/DDBJ databases">
        <title>Nitrogenibacter mangrovi gen. nov., sp. nov. isolated from mangrove sediment, a denitrifying betaproteobacterium.</title>
        <authorList>
            <person name="Liao H."/>
            <person name="Tian Y."/>
        </authorList>
    </citation>
    <scope>NUCLEOTIDE SEQUENCE [LARGE SCALE GENOMIC DNA]</scope>
    <source>
        <strain evidence="17 18">M9-3-2</strain>
    </source>
</reference>
<gene>
    <name evidence="17" type="ORF">G3580_09820</name>
</gene>
<name>A0A6C1B2N9_9RHOO</name>
<keyword evidence="10 14" id="KW-0067">ATP-binding</keyword>
<dbReference type="SMART" id="SM00387">
    <property type="entry name" value="HATPase_c"/>
    <property type="match status" value="1"/>
</dbReference>
<sequence>MSKRPFRYSLTTRLTIFFALVSCGVIAALGMFMINVVGKHFVELDRDELQGKIMLVENVVSRVDSAAALAMLGDRLRDAFVGHRDLVVMALGPDGLPLLATPGVHFPLERLRRHTTPRSAETFDWREKGVAYRGLAAALDTRLPDTGPIVVAVAIDIRHHALFLERFKASLLAFSLFAAAVSGVLGWGVARRGLAPLRDMSERASAVTPTRLDRRLPEESFPVELAHLAHTLNDMFERLEDAFRRLSNFSSDLAHELRTPISNLMTQTQVALAQRRDADAYRETLASNAEEFERLAKMVSDMLFLAKAEHGLMLPSISAVRVENEVSELFEFYDALAETRGVRLHASGQGCFNGDRLMVRRALSNLLSNALRHTPSGGRIDVAVEPSQDGVVVRIDNTGTPIAPADIPHLFDRFYRADKARRHGAVEGSGLGLAITRAIAIAHGGDISVSSDAQRTRFSVRFASQQATASGD</sequence>
<dbReference type="SUPFAM" id="SSF47384">
    <property type="entry name" value="Homodimeric domain of signal transducing histidine kinase"/>
    <property type="match status" value="1"/>
</dbReference>
<dbReference type="Pfam" id="PF21085">
    <property type="entry name" value="CusS"/>
    <property type="match status" value="1"/>
</dbReference>
<dbReference type="Pfam" id="PF02518">
    <property type="entry name" value="HATPase_c"/>
    <property type="match status" value="1"/>
</dbReference>
<dbReference type="EMBL" id="CP048836">
    <property type="protein sequence ID" value="QID17911.1"/>
    <property type="molecule type" value="Genomic_DNA"/>
</dbReference>
<dbReference type="GO" id="GO:0005524">
    <property type="term" value="F:ATP binding"/>
    <property type="evidence" value="ECO:0007669"/>
    <property type="project" value="UniProtKB-KW"/>
</dbReference>
<keyword evidence="13 14" id="KW-0472">Membrane</keyword>
<dbReference type="PANTHER" id="PTHR45436:SF15">
    <property type="entry name" value="SENSOR HISTIDINE KINASE CUSS"/>
    <property type="match status" value="1"/>
</dbReference>
<dbReference type="InterPro" id="IPR050428">
    <property type="entry name" value="TCS_sensor_his_kinase"/>
</dbReference>
<dbReference type="CDD" id="cd00082">
    <property type="entry name" value="HisKA"/>
    <property type="match status" value="1"/>
</dbReference>
<comment type="subcellular location">
    <subcellularLocation>
        <location evidence="2">Cell inner membrane</location>
        <topology evidence="2">Multi-pass membrane protein</topology>
    </subcellularLocation>
</comment>
<dbReference type="Pfam" id="PF00512">
    <property type="entry name" value="HisKA"/>
    <property type="match status" value="1"/>
</dbReference>
<evidence type="ECO:0000256" key="6">
    <source>
        <dbReference type="ARBA" id="ARBA00022679"/>
    </source>
</evidence>
<dbReference type="EC" id="2.7.13.3" evidence="14"/>
<evidence type="ECO:0000256" key="9">
    <source>
        <dbReference type="ARBA" id="ARBA00022777"/>
    </source>
</evidence>
<dbReference type="InterPro" id="IPR048590">
    <property type="entry name" value="CusS-like_sensor"/>
</dbReference>
<dbReference type="InterPro" id="IPR003594">
    <property type="entry name" value="HATPase_dom"/>
</dbReference>
<evidence type="ECO:0000256" key="12">
    <source>
        <dbReference type="ARBA" id="ARBA00023012"/>
    </source>
</evidence>
<evidence type="ECO:0000256" key="1">
    <source>
        <dbReference type="ARBA" id="ARBA00000085"/>
    </source>
</evidence>
<comment type="function">
    <text evidence="14">Member of a two-component regulatory system.</text>
</comment>
<dbReference type="InterPro" id="IPR003661">
    <property type="entry name" value="HisK_dim/P_dom"/>
</dbReference>
<evidence type="ECO:0000256" key="7">
    <source>
        <dbReference type="ARBA" id="ARBA00022692"/>
    </source>
</evidence>
<keyword evidence="3 14" id="KW-1003">Cell membrane</keyword>
<dbReference type="PANTHER" id="PTHR45436">
    <property type="entry name" value="SENSOR HISTIDINE KINASE YKOH"/>
    <property type="match status" value="1"/>
</dbReference>
<dbReference type="InterPro" id="IPR036890">
    <property type="entry name" value="HATPase_C_sf"/>
</dbReference>
<feature type="domain" description="Histidine kinase" evidence="15">
    <location>
        <begin position="252"/>
        <end position="466"/>
    </location>
</feature>
<keyword evidence="6 14" id="KW-0808">Transferase</keyword>
<organism evidence="17 18">
    <name type="scientific">Nitrogeniibacter mangrovi</name>
    <dbReference type="NCBI Taxonomy" id="2016596"/>
    <lineage>
        <taxon>Bacteria</taxon>
        <taxon>Pseudomonadati</taxon>
        <taxon>Pseudomonadota</taxon>
        <taxon>Betaproteobacteria</taxon>
        <taxon>Rhodocyclales</taxon>
        <taxon>Zoogloeaceae</taxon>
        <taxon>Nitrogeniibacter</taxon>
    </lineage>
</organism>
<evidence type="ECO:0000259" key="16">
    <source>
        <dbReference type="PROSITE" id="PS50885"/>
    </source>
</evidence>
<evidence type="ECO:0000256" key="11">
    <source>
        <dbReference type="ARBA" id="ARBA00022989"/>
    </source>
</evidence>
<protein>
    <recommendedName>
        <fullName evidence="14">Sensor protein</fullName>
        <ecNumber evidence="14">2.7.13.3</ecNumber>
    </recommendedName>
</protein>
<dbReference type="InterPro" id="IPR004358">
    <property type="entry name" value="Sig_transdc_His_kin-like_C"/>
</dbReference>
<keyword evidence="18" id="KW-1185">Reference proteome</keyword>
<proteinExistence type="predicted"/>
<dbReference type="InterPro" id="IPR003660">
    <property type="entry name" value="HAMP_dom"/>
</dbReference>
<keyword evidence="11 14" id="KW-1133">Transmembrane helix</keyword>
<evidence type="ECO:0000256" key="14">
    <source>
        <dbReference type="RuleBase" id="RU364088"/>
    </source>
</evidence>
<dbReference type="NCBIfam" id="TIGR01386">
    <property type="entry name" value="cztS_silS_copS"/>
    <property type="match status" value="1"/>
</dbReference>
<evidence type="ECO:0000256" key="8">
    <source>
        <dbReference type="ARBA" id="ARBA00022741"/>
    </source>
</evidence>
<dbReference type="SUPFAM" id="SSF55874">
    <property type="entry name" value="ATPase domain of HSP90 chaperone/DNA topoisomerase II/histidine kinase"/>
    <property type="match status" value="1"/>
</dbReference>
<dbReference type="SMART" id="SM00388">
    <property type="entry name" value="HisKA"/>
    <property type="match status" value="1"/>
</dbReference>
<feature type="transmembrane region" description="Helical" evidence="14">
    <location>
        <begin position="171"/>
        <end position="190"/>
    </location>
</feature>
<evidence type="ECO:0000256" key="10">
    <source>
        <dbReference type="ARBA" id="ARBA00022840"/>
    </source>
</evidence>
<keyword evidence="8 14" id="KW-0547">Nucleotide-binding</keyword>
<keyword evidence="5" id="KW-0597">Phosphoprotein</keyword>
<dbReference type="Gene3D" id="1.10.287.130">
    <property type="match status" value="1"/>
</dbReference>
<evidence type="ECO:0000313" key="17">
    <source>
        <dbReference type="EMBL" id="QID17911.1"/>
    </source>
</evidence>
<dbReference type="CDD" id="cd00075">
    <property type="entry name" value="HATPase"/>
    <property type="match status" value="1"/>
</dbReference>
<keyword evidence="12 14" id="KW-0902">Two-component regulatory system</keyword>
<evidence type="ECO:0000313" key="18">
    <source>
        <dbReference type="Proteomes" id="UP000501991"/>
    </source>
</evidence>
<dbReference type="InterPro" id="IPR036097">
    <property type="entry name" value="HisK_dim/P_sf"/>
</dbReference>
<feature type="domain" description="HAMP" evidence="16">
    <location>
        <begin position="191"/>
        <end position="244"/>
    </location>
</feature>
<dbReference type="RefSeq" id="WP_173765073.1">
    <property type="nucleotide sequence ID" value="NZ_CP048836.1"/>
</dbReference>
<dbReference type="Gene3D" id="6.10.340.10">
    <property type="match status" value="1"/>
</dbReference>
<dbReference type="PRINTS" id="PR00344">
    <property type="entry name" value="BCTRLSENSOR"/>
</dbReference>
<evidence type="ECO:0000256" key="3">
    <source>
        <dbReference type="ARBA" id="ARBA00022475"/>
    </source>
</evidence>
<keyword evidence="7 14" id="KW-0812">Transmembrane</keyword>
<feature type="transmembrane region" description="Helical" evidence="14">
    <location>
        <begin position="12"/>
        <end position="34"/>
    </location>
</feature>
<dbReference type="KEGG" id="azq:G3580_09820"/>
<evidence type="ECO:0000256" key="2">
    <source>
        <dbReference type="ARBA" id="ARBA00004429"/>
    </source>
</evidence>
<keyword evidence="9 14" id="KW-0418">Kinase</keyword>
<dbReference type="GO" id="GO:0000155">
    <property type="term" value="F:phosphorelay sensor kinase activity"/>
    <property type="evidence" value="ECO:0007669"/>
    <property type="project" value="InterPro"/>
</dbReference>
<keyword evidence="4 14" id="KW-0997">Cell inner membrane</keyword>
<dbReference type="PROSITE" id="PS50109">
    <property type="entry name" value="HIS_KIN"/>
    <property type="match status" value="1"/>
</dbReference>
<dbReference type="InterPro" id="IPR006290">
    <property type="entry name" value="CztS_silS_copS"/>
</dbReference>
<dbReference type="SMART" id="SM00304">
    <property type="entry name" value="HAMP"/>
    <property type="match status" value="1"/>
</dbReference>
<evidence type="ECO:0000259" key="15">
    <source>
        <dbReference type="PROSITE" id="PS50109"/>
    </source>
</evidence>
<dbReference type="Pfam" id="PF00672">
    <property type="entry name" value="HAMP"/>
    <property type="match status" value="1"/>
</dbReference>
<comment type="catalytic activity">
    <reaction evidence="1 14">
        <text>ATP + protein L-histidine = ADP + protein N-phospho-L-histidine.</text>
        <dbReference type="EC" id="2.7.13.3"/>
    </reaction>
</comment>
<dbReference type="CDD" id="cd06225">
    <property type="entry name" value="HAMP"/>
    <property type="match status" value="1"/>
</dbReference>
<dbReference type="FunFam" id="1.10.287.130:FF:000001">
    <property type="entry name" value="Two-component sensor histidine kinase"/>
    <property type="match status" value="1"/>
</dbReference>
<dbReference type="PROSITE" id="PS50885">
    <property type="entry name" value="HAMP"/>
    <property type="match status" value="1"/>
</dbReference>
<accession>A0A6C1B2N9</accession>
<evidence type="ECO:0000256" key="4">
    <source>
        <dbReference type="ARBA" id="ARBA00022519"/>
    </source>
</evidence>
<dbReference type="Gene3D" id="3.30.565.10">
    <property type="entry name" value="Histidine kinase-like ATPase, C-terminal domain"/>
    <property type="match status" value="1"/>
</dbReference>
<dbReference type="InterPro" id="IPR005467">
    <property type="entry name" value="His_kinase_dom"/>
</dbReference>
<dbReference type="AlphaFoldDB" id="A0A6C1B2N9"/>
<evidence type="ECO:0000256" key="13">
    <source>
        <dbReference type="ARBA" id="ARBA00023136"/>
    </source>
</evidence>
<dbReference type="GO" id="GO:0005886">
    <property type="term" value="C:plasma membrane"/>
    <property type="evidence" value="ECO:0007669"/>
    <property type="project" value="UniProtKB-SubCell"/>
</dbReference>